<evidence type="ECO:0000313" key="11">
    <source>
        <dbReference type="Proteomes" id="UP000001542"/>
    </source>
</evidence>
<keyword evidence="5" id="KW-0378">Hydrolase</keyword>
<keyword evidence="9" id="KW-0812">Transmembrane</keyword>
<keyword evidence="4" id="KW-0255">Endonuclease</keyword>
<evidence type="ECO:0000256" key="3">
    <source>
        <dbReference type="ARBA" id="ARBA00022723"/>
    </source>
</evidence>
<sequence>MLFLFLLFSYSWWNGPHEMVARVSWNDLTDRQQKIIYKILLTWPDEQKLFTNCGSWLDEIAAKYNRGTDLISHFKPWHFVDFPLIDGCENFEEKDTPFVYNITSALNHIISSFLDPTTKSLWAINFDIRMLLHLVADVHTPVHCIDRYTPSSGTCKADHGANFFSLSLSINGKNLHSLWDSAVYAYPTGSFSEEMVQKLIFEYKDKIPEDSYVQNMNVTAWALHSYEIAKEYVYNGLKLNQYVGENDAYVTRAQPQAKAQIILASKRMAYIIDQFVKKLDAPAPTPVPTTPVQENQTKSETKEQKKTKYPAPKLFIDNYQNTAFKFAALIVDAVLTIVTVLYLMLLFVFPDQGKPLASLRSEQASELLQSLI</sequence>
<reference evidence="10" key="1">
    <citation type="submission" date="2006-10" db="EMBL/GenBank/DDBJ databases">
        <authorList>
            <person name="Amadeo P."/>
            <person name="Zhao Q."/>
            <person name="Wortman J."/>
            <person name="Fraser-Liggett C."/>
            <person name="Carlton J."/>
        </authorList>
    </citation>
    <scope>NUCLEOTIDE SEQUENCE</scope>
    <source>
        <strain evidence="10">G3</strain>
    </source>
</reference>
<name>A2E030_TRIV3</name>
<dbReference type="GO" id="GO:0003676">
    <property type="term" value="F:nucleic acid binding"/>
    <property type="evidence" value="ECO:0007669"/>
    <property type="project" value="InterPro"/>
</dbReference>
<dbReference type="GO" id="GO:0006308">
    <property type="term" value="P:DNA catabolic process"/>
    <property type="evidence" value="ECO:0007669"/>
    <property type="project" value="InterPro"/>
</dbReference>
<dbReference type="Proteomes" id="UP000001542">
    <property type="component" value="Unassembled WGS sequence"/>
</dbReference>
<dbReference type="Gene3D" id="1.10.575.10">
    <property type="entry name" value="P1 Nuclease"/>
    <property type="match status" value="1"/>
</dbReference>
<dbReference type="GO" id="GO:0004519">
    <property type="term" value="F:endonuclease activity"/>
    <property type="evidence" value="ECO:0000318"/>
    <property type="project" value="GO_Central"/>
</dbReference>
<keyword evidence="3" id="KW-0479">Metal-binding</keyword>
<dbReference type="PANTHER" id="PTHR33146">
    <property type="entry name" value="ENDONUCLEASE 4"/>
    <property type="match status" value="1"/>
</dbReference>
<evidence type="ECO:0000256" key="4">
    <source>
        <dbReference type="ARBA" id="ARBA00022759"/>
    </source>
</evidence>
<dbReference type="STRING" id="5722.A2E030"/>
<dbReference type="OMA" id="HEMVARV"/>
<dbReference type="VEuPathDB" id="TrichDB:TVAG_490870"/>
<dbReference type="RefSeq" id="XP_001326172.1">
    <property type="nucleotide sequence ID" value="XM_001326137.1"/>
</dbReference>
<accession>A2E030</accession>
<organism evidence="10 11">
    <name type="scientific">Trichomonas vaginalis (strain ATCC PRA-98 / G3)</name>
    <dbReference type="NCBI Taxonomy" id="412133"/>
    <lineage>
        <taxon>Eukaryota</taxon>
        <taxon>Metamonada</taxon>
        <taxon>Parabasalia</taxon>
        <taxon>Trichomonadida</taxon>
        <taxon>Trichomonadidae</taxon>
        <taxon>Trichomonas</taxon>
    </lineage>
</organism>
<dbReference type="CDD" id="cd11010">
    <property type="entry name" value="S1-P1_nuclease"/>
    <property type="match status" value="1"/>
</dbReference>
<keyword evidence="11" id="KW-1185">Reference proteome</keyword>
<dbReference type="InParanoid" id="A2E030"/>
<reference evidence="10" key="2">
    <citation type="journal article" date="2007" name="Science">
        <title>Draft genome sequence of the sexually transmitted pathogen Trichomonas vaginalis.</title>
        <authorList>
            <person name="Carlton J.M."/>
            <person name="Hirt R.P."/>
            <person name="Silva J.C."/>
            <person name="Delcher A.L."/>
            <person name="Schatz M."/>
            <person name="Zhao Q."/>
            <person name="Wortman J.R."/>
            <person name="Bidwell S.L."/>
            <person name="Alsmark U.C.M."/>
            <person name="Besteiro S."/>
            <person name="Sicheritz-Ponten T."/>
            <person name="Noel C.J."/>
            <person name="Dacks J.B."/>
            <person name="Foster P.G."/>
            <person name="Simillion C."/>
            <person name="Van de Peer Y."/>
            <person name="Miranda-Saavedra D."/>
            <person name="Barton G.J."/>
            <person name="Westrop G.D."/>
            <person name="Mueller S."/>
            <person name="Dessi D."/>
            <person name="Fiori P.L."/>
            <person name="Ren Q."/>
            <person name="Paulsen I."/>
            <person name="Zhang H."/>
            <person name="Bastida-Corcuera F.D."/>
            <person name="Simoes-Barbosa A."/>
            <person name="Brown M.T."/>
            <person name="Hayes R.D."/>
            <person name="Mukherjee M."/>
            <person name="Okumura C.Y."/>
            <person name="Schneider R."/>
            <person name="Smith A.J."/>
            <person name="Vanacova S."/>
            <person name="Villalvazo M."/>
            <person name="Haas B.J."/>
            <person name="Pertea M."/>
            <person name="Feldblyum T.V."/>
            <person name="Utterback T.R."/>
            <person name="Shu C.L."/>
            <person name="Osoegawa K."/>
            <person name="de Jong P.J."/>
            <person name="Hrdy I."/>
            <person name="Horvathova L."/>
            <person name="Zubacova Z."/>
            <person name="Dolezal P."/>
            <person name="Malik S.B."/>
            <person name="Logsdon J.M. Jr."/>
            <person name="Henze K."/>
            <person name="Gupta A."/>
            <person name="Wang C.C."/>
            <person name="Dunne R.L."/>
            <person name="Upcroft J.A."/>
            <person name="Upcroft P."/>
            <person name="White O."/>
            <person name="Salzberg S.L."/>
            <person name="Tang P."/>
            <person name="Chiu C.-H."/>
            <person name="Lee Y.-S."/>
            <person name="Embley T.M."/>
            <person name="Coombs G.H."/>
            <person name="Mottram J.C."/>
            <person name="Tachezy J."/>
            <person name="Fraser-Liggett C.M."/>
            <person name="Johnson P.J."/>
        </authorList>
    </citation>
    <scope>NUCLEOTIDE SEQUENCE [LARGE SCALE GENOMIC DNA]</scope>
    <source>
        <strain evidence="10">G3</strain>
    </source>
</reference>
<feature type="region of interest" description="Disordered" evidence="8">
    <location>
        <begin position="283"/>
        <end position="306"/>
    </location>
</feature>
<keyword evidence="2" id="KW-0540">Nuclease</keyword>
<evidence type="ECO:0000256" key="6">
    <source>
        <dbReference type="ARBA" id="ARBA00023157"/>
    </source>
</evidence>
<dbReference type="EMBL" id="DS113277">
    <property type="protein sequence ID" value="EAY13949.1"/>
    <property type="molecule type" value="Genomic_DNA"/>
</dbReference>
<gene>
    <name evidence="10" type="ORF">TVAG_490870</name>
</gene>
<dbReference type="SMR" id="A2E030"/>
<evidence type="ECO:0000256" key="8">
    <source>
        <dbReference type="SAM" id="MobiDB-lite"/>
    </source>
</evidence>
<dbReference type="InterPro" id="IPR003154">
    <property type="entry name" value="S1/P1nuclease"/>
</dbReference>
<protein>
    <recommendedName>
        <fullName evidence="12">S1/P1 Nuclease family protein</fullName>
    </recommendedName>
</protein>
<keyword evidence="9" id="KW-0472">Membrane</keyword>
<dbReference type="OrthoDB" id="441446at2759"/>
<evidence type="ECO:0000313" key="10">
    <source>
        <dbReference type="EMBL" id="EAY13949.1"/>
    </source>
</evidence>
<dbReference type="Pfam" id="PF02265">
    <property type="entry name" value="S1-P1_nuclease"/>
    <property type="match status" value="1"/>
</dbReference>
<evidence type="ECO:0000256" key="9">
    <source>
        <dbReference type="SAM" id="Phobius"/>
    </source>
</evidence>
<evidence type="ECO:0000256" key="5">
    <source>
        <dbReference type="ARBA" id="ARBA00022801"/>
    </source>
</evidence>
<comment type="similarity">
    <text evidence="1">Belongs to the nuclease type I family.</text>
</comment>
<dbReference type="GO" id="GO:0016788">
    <property type="term" value="F:hydrolase activity, acting on ester bonds"/>
    <property type="evidence" value="ECO:0007669"/>
    <property type="project" value="InterPro"/>
</dbReference>
<keyword evidence="7" id="KW-0325">Glycoprotein</keyword>
<dbReference type="SUPFAM" id="SSF48537">
    <property type="entry name" value="Phospholipase C/P1 nuclease"/>
    <property type="match status" value="1"/>
</dbReference>
<feature type="transmembrane region" description="Helical" evidence="9">
    <location>
        <begin position="326"/>
        <end position="349"/>
    </location>
</feature>
<feature type="compositionally biased region" description="Basic and acidic residues" evidence="8">
    <location>
        <begin position="297"/>
        <end position="306"/>
    </location>
</feature>
<dbReference type="KEGG" id="tva:4771941"/>
<evidence type="ECO:0000256" key="7">
    <source>
        <dbReference type="ARBA" id="ARBA00023180"/>
    </source>
</evidence>
<dbReference type="PANTHER" id="PTHR33146:SF10">
    <property type="entry name" value="STRAND-SPECIFIC NUCLEASE, PUTATIVE-RELATED"/>
    <property type="match status" value="1"/>
</dbReference>
<dbReference type="GO" id="GO:0046872">
    <property type="term" value="F:metal ion binding"/>
    <property type="evidence" value="ECO:0007669"/>
    <property type="project" value="UniProtKB-KW"/>
</dbReference>
<proteinExistence type="inferred from homology"/>
<dbReference type="AlphaFoldDB" id="A2E030"/>
<dbReference type="VEuPathDB" id="TrichDB:TVAGG3_0218790"/>
<dbReference type="InterPro" id="IPR008947">
    <property type="entry name" value="PLipase_C/P1_nuclease_dom_sf"/>
</dbReference>
<evidence type="ECO:0000256" key="2">
    <source>
        <dbReference type="ARBA" id="ARBA00022722"/>
    </source>
</evidence>
<evidence type="ECO:0000256" key="1">
    <source>
        <dbReference type="ARBA" id="ARBA00009547"/>
    </source>
</evidence>
<keyword evidence="6" id="KW-1015">Disulfide bond</keyword>
<evidence type="ECO:0008006" key="12">
    <source>
        <dbReference type="Google" id="ProtNLM"/>
    </source>
</evidence>
<keyword evidence="9" id="KW-1133">Transmembrane helix</keyword>